<dbReference type="PRINTS" id="PR00463">
    <property type="entry name" value="EP450I"/>
</dbReference>
<keyword evidence="7" id="KW-0503">Monooxygenase</keyword>
<dbReference type="Proteomes" id="UP000008370">
    <property type="component" value="Unassembled WGS sequence"/>
</dbReference>
<keyword evidence="4 8" id="KW-0479">Metal-binding</keyword>
<evidence type="ECO:0000256" key="7">
    <source>
        <dbReference type="ARBA" id="ARBA00023033"/>
    </source>
</evidence>
<keyword evidence="11" id="KW-1185">Reference proteome</keyword>
<dbReference type="SUPFAM" id="SSF48264">
    <property type="entry name" value="Cytochrome P450"/>
    <property type="match status" value="1"/>
</dbReference>
<reference evidence="10 11" key="1">
    <citation type="journal article" date="2012" name="BMC Genomics">
        <title>Comparative genomics of the white-rot fungi, Phanerochaete carnosa and P. chrysosporium, to elucidate the genetic basis of the distinct wood types they colonize.</title>
        <authorList>
            <person name="Suzuki H."/>
            <person name="MacDonald J."/>
            <person name="Syed K."/>
            <person name="Salamov A."/>
            <person name="Hori C."/>
            <person name="Aerts A."/>
            <person name="Henrissat B."/>
            <person name="Wiebenga A."/>
            <person name="vanKuyk P.A."/>
            <person name="Barry K."/>
            <person name="Lindquist E."/>
            <person name="LaButti K."/>
            <person name="Lapidus A."/>
            <person name="Lucas S."/>
            <person name="Coutinho P."/>
            <person name="Gong Y."/>
            <person name="Samejima M."/>
            <person name="Mahadevan R."/>
            <person name="Abou-Zaid M."/>
            <person name="de Vries R.P."/>
            <person name="Igarashi K."/>
            <person name="Yadav J.S."/>
            <person name="Grigoriev I.V."/>
            <person name="Master E.R."/>
        </authorList>
    </citation>
    <scope>NUCLEOTIDE SEQUENCE [LARGE SCALE GENOMIC DNA]</scope>
    <source>
        <strain evidence="10 11">HHB-10118-sp</strain>
    </source>
</reference>
<sequence>MYSLLSDLPPRDSILVVATCALATHLVFNRFEPTDLPIVAAALLAPPTALSPLLAHNYGILGGIALSFAIFYATLVSSVFLYRVTPFHPLARYPGPFLAKITRWYWTLIAVKGYQHIELKRLHEIHGDIVRIGPNELSFRDVSMVQHIMGAHGMPKGPMWDGRAFKPPVLPLVGLREVAEHSRRRRPWNRAFSTAALKEYEPVIAKRGAQLVEILAERKEADFARWVHFLTFDIMSDALFGGNLGAEMMATEDKDGIMRSMKVGWEAGQVFEHVPWFGYWVRYFPKLGAPTQKFRAMCIEQGKRRYQDGSKQKDLFYYLSNEDGSEKQTPDITTVLSDSVLAIVAGSDTTATVFINLLYCLLRNPEAYKRLQAEVDQFYPPEENSLDPKHHLKMPYLEAVINETLRLFPVVPSGSPRAPERGSGGAVVGPYFIPENTCARVHFWSVHHDARNFSLPETFLPERWLVAEGVEDARAAALGLRPGSLTHNMNAFVPFSFGPWNCVGKNLALLELQCVTTHMMQRLNFRFQKGWDPSMWEPTVQDKFVVKTGRLPIIVERRF</sequence>
<dbReference type="GO" id="GO:0004497">
    <property type="term" value="F:monooxygenase activity"/>
    <property type="evidence" value="ECO:0007669"/>
    <property type="project" value="UniProtKB-KW"/>
</dbReference>
<dbReference type="Gene3D" id="1.10.630.10">
    <property type="entry name" value="Cytochrome P450"/>
    <property type="match status" value="1"/>
</dbReference>
<evidence type="ECO:0000313" key="11">
    <source>
        <dbReference type="Proteomes" id="UP000008370"/>
    </source>
</evidence>
<dbReference type="InParanoid" id="K5W3F7"/>
<dbReference type="InterPro" id="IPR002401">
    <property type="entry name" value="Cyt_P450_E_grp-I"/>
</dbReference>
<dbReference type="PANTHER" id="PTHR24305:SF187">
    <property type="entry name" value="P450, PUTATIVE (EUROFUNG)-RELATED"/>
    <property type="match status" value="1"/>
</dbReference>
<dbReference type="RefSeq" id="XP_007398354.1">
    <property type="nucleotide sequence ID" value="XM_007398292.1"/>
</dbReference>
<feature type="transmembrane region" description="Helical" evidence="9">
    <location>
        <begin position="60"/>
        <end position="82"/>
    </location>
</feature>
<dbReference type="OrthoDB" id="6692864at2759"/>
<evidence type="ECO:0000256" key="9">
    <source>
        <dbReference type="SAM" id="Phobius"/>
    </source>
</evidence>
<dbReference type="GeneID" id="18913088"/>
<organism evidence="10 11">
    <name type="scientific">Phanerochaete carnosa (strain HHB-10118-sp)</name>
    <name type="common">White-rot fungus</name>
    <name type="synonym">Peniophora carnosa</name>
    <dbReference type="NCBI Taxonomy" id="650164"/>
    <lineage>
        <taxon>Eukaryota</taxon>
        <taxon>Fungi</taxon>
        <taxon>Dikarya</taxon>
        <taxon>Basidiomycota</taxon>
        <taxon>Agaricomycotina</taxon>
        <taxon>Agaricomycetes</taxon>
        <taxon>Polyporales</taxon>
        <taxon>Phanerochaetaceae</taxon>
        <taxon>Phanerochaete</taxon>
    </lineage>
</organism>
<evidence type="ECO:0000256" key="5">
    <source>
        <dbReference type="ARBA" id="ARBA00023002"/>
    </source>
</evidence>
<keyword evidence="8" id="KW-0349">Heme</keyword>
<dbReference type="Pfam" id="PF00067">
    <property type="entry name" value="p450"/>
    <property type="match status" value="1"/>
</dbReference>
<evidence type="ECO:0000256" key="2">
    <source>
        <dbReference type="ARBA" id="ARBA00005179"/>
    </source>
</evidence>
<dbReference type="InterPro" id="IPR036396">
    <property type="entry name" value="Cyt_P450_sf"/>
</dbReference>
<dbReference type="AlphaFoldDB" id="K5W3F7"/>
<proteinExistence type="inferred from homology"/>
<protein>
    <recommendedName>
        <fullName evidence="12">Cytochrome P450</fullName>
    </recommendedName>
</protein>
<keyword evidence="6 8" id="KW-0408">Iron</keyword>
<dbReference type="EMBL" id="JH930474">
    <property type="protein sequence ID" value="EKM53670.1"/>
    <property type="molecule type" value="Genomic_DNA"/>
</dbReference>
<accession>K5W3F7</accession>
<evidence type="ECO:0000256" key="6">
    <source>
        <dbReference type="ARBA" id="ARBA00023004"/>
    </source>
</evidence>
<keyword evidence="9" id="KW-0472">Membrane</keyword>
<keyword evidence="9" id="KW-0812">Transmembrane</keyword>
<evidence type="ECO:0000256" key="4">
    <source>
        <dbReference type="ARBA" id="ARBA00022723"/>
    </source>
</evidence>
<dbReference type="InterPro" id="IPR001128">
    <property type="entry name" value="Cyt_P450"/>
</dbReference>
<comment type="pathway">
    <text evidence="2">Secondary metabolite biosynthesis.</text>
</comment>
<comment type="similarity">
    <text evidence="3">Belongs to the cytochrome P450 family.</text>
</comment>
<dbReference type="GO" id="GO:0005506">
    <property type="term" value="F:iron ion binding"/>
    <property type="evidence" value="ECO:0007669"/>
    <property type="project" value="InterPro"/>
</dbReference>
<evidence type="ECO:0000313" key="10">
    <source>
        <dbReference type="EMBL" id="EKM53670.1"/>
    </source>
</evidence>
<evidence type="ECO:0000256" key="3">
    <source>
        <dbReference type="ARBA" id="ARBA00010617"/>
    </source>
</evidence>
<evidence type="ECO:0008006" key="12">
    <source>
        <dbReference type="Google" id="ProtNLM"/>
    </source>
</evidence>
<dbReference type="STRING" id="650164.K5W3F7"/>
<name>K5W3F7_PHACS</name>
<keyword evidence="9" id="KW-1133">Transmembrane helix</keyword>
<dbReference type="GO" id="GO:0020037">
    <property type="term" value="F:heme binding"/>
    <property type="evidence" value="ECO:0007669"/>
    <property type="project" value="InterPro"/>
</dbReference>
<dbReference type="KEGG" id="pco:PHACADRAFT_211341"/>
<comment type="cofactor">
    <cofactor evidence="1 8">
        <name>heme</name>
        <dbReference type="ChEBI" id="CHEBI:30413"/>
    </cofactor>
</comment>
<dbReference type="PANTHER" id="PTHR24305">
    <property type="entry name" value="CYTOCHROME P450"/>
    <property type="match status" value="1"/>
</dbReference>
<gene>
    <name evidence="10" type="ORF">PHACADRAFT_211341</name>
</gene>
<dbReference type="GO" id="GO:0016705">
    <property type="term" value="F:oxidoreductase activity, acting on paired donors, with incorporation or reduction of molecular oxygen"/>
    <property type="evidence" value="ECO:0007669"/>
    <property type="project" value="InterPro"/>
</dbReference>
<feature type="binding site" description="axial binding residue" evidence="8">
    <location>
        <position position="502"/>
    </location>
    <ligand>
        <name>heme</name>
        <dbReference type="ChEBI" id="CHEBI:30413"/>
    </ligand>
    <ligandPart>
        <name>Fe</name>
        <dbReference type="ChEBI" id="CHEBI:18248"/>
    </ligandPart>
</feature>
<dbReference type="HOGENOM" id="CLU_001570_14_10_1"/>
<evidence type="ECO:0000256" key="1">
    <source>
        <dbReference type="ARBA" id="ARBA00001971"/>
    </source>
</evidence>
<dbReference type="CDD" id="cd11061">
    <property type="entry name" value="CYP67-like"/>
    <property type="match status" value="1"/>
</dbReference>
<keyword evidence="5" id="KW-0560">Oxidoreductase</keyword>
<evidence type="ECO:0000256" key="8">
    <source>
        <dbReference type="PIRSR" id="PIRSR602401-1"/>
    </source>
</evidence>
<dbReference type="PRINTS" id="PR00385">
    <property type="entry name" value="P450"/>
</dbReference>
<feature type="transmembrane region" description="Helical" evidence="9">
    <location>
        <begin position="36"/>
        <end position="54"/>
    </location>
</feature>
<dbReference type="InterPro" id="IPR050121">
    <property type="entry name" value="Cytochrome_P450_monoxygenase"/>
</dbReference>